<name>A0A4R8VCL8_9MICO</name>
<dbReference type="InterPro" id="IPR015421">
    <property type="entry name" value="PyrdxlP-dep_Trfase_major"/>
</dbReference>
<reference evidence="2 3" key="1">
    <citation type="submission" date="2019-03" db="EMBL/GenBank/DDBJ databases">
        <title>Genomics of glacier-inhabiting Cryobacterium strains.</title>
        <authorList>
            <person name="Liu Q."/>
            <person name="Xin Y.-H."/>
        </authorList>
    </citation>
    <scope>NUCLEOTIDE SEQUENCE [LARGE SCALE GENOMIC DNA]</scope>
    <source>
        <strain evidence="2 3">CGMCC 1.10440</strain>
    </source>
</reference>
<gene>
    <name evidence="2" type="ORF">E3N84_10690</name>
</gene>
<dbReference type="GO" id="GO:0008483">
    <property type="term" value="F:transaminase activity"/>
    <property type="evidence" value="ECO:0007669"/>
    <property type="project" value="UniProtKB-KW"/>
</dbReference>
<proteinExistence type="predicted"/>
<evidence type="ECO:0000259" key="1">
    <source>
        <dbReference type="Pfam" id="PF00266"/>
    </source>
</evidence>
<dbReference type="OrthoDB" id="4743071at2"/>
<keyword evidence="2" id="KW-0808">Transferase</keyword>
<feature type="domain" description="Aminotransferase class V" evidence="1">
    <location>
        <begin position="58"/>
        <end position="366"/>
    </location>
</feature>
<dbReference type="PANTHER" id="PTHR43586">
    <property type="entry name" value="CYSTEINE DESULFURASE"/>
    <property type="match status" value="1"/>
</dbReference>
<evidence type="ECO:0000313" key="3">
    <source>
        <dbReference type="Proteomes" id="UP000298488"/>
    </source>
</evidence>
<dbReference type="RefSeq" id="WP_104096311.1">
    <property type="nucleotide sequence ID" value="NZ_JACHBP010000001.1"/>
</dbReference>
<dbReference type="SUPFAM" id="SSF53383">
    <property type="entry name" value="PLP-dependent transferases"/>
    <property type="match status" value="1"/>
</dbReference>
<evidence type="ECO:0000313" key="2">
    <source>
        <dbReference type="EMBL" id="TFB80455.1"/>
    </source>
</evidence>
<dbReference type="InterPro" id="IPR015422">
    <property type="entry name" value="PyrdxlP-dep_Trfase_small"/>
</dbReference>
<keyword evidence="2" id="KW-0032">Aminotransferase</keyword>
<comment type="caution">
    <text evidence="2">The sequence shown here is derived from an EMBL/GenBank/DDBJ whole genome shotgun (WGS) entry which is preliminary data.</text>
</comment>
<accession>A0A4R8VCL8</accession>
<dbReference type="Proteomes" id="UP000298488">
    <property type="component" value="Unassembled WGS sequence"/>
</dbReference>
<dbReference type="AlphaFoldDB" id="A0A4R8VCL8"/>
<dbReference type="Gene3D" id="3.40.640.10">
    <property type="entry name" value="Type I PLP-dependent aspartate aminotransferase-like (Major domain)"/>
    <property type="match status" value="1"/>
</dbReference>
<keyword evidence="3" id="KW-1185">Reference proteome</keyword>
<dbReference type="PANTHER" id="PTHR43586:SF15">
    <property type="entry name" value="BLR3095 PROTEIN"/>
    <property type="match status" value="1"/>
</dbReference>
<dbReference type="InterPro" id="IPR015424">
    <property type="entry name" value="PyrdxlP-dep_Trfase"/>
</dbReference>
<dbReference type="Pfam" id="PF00266">
    <property type="entry name" value="Aminotran_5"/>
    <property type="match status" value="1"/>
</dbReference>
<dbReference type="Gene3D" id="3.90.1150.10">
    <property type="entry name" value="Aspartate Aminotransferase, domain 1"/>
    <property type="match status" value="1"/>
</dbReference>
<dbReference type="EMBL" id="SOFI01000003">
    <property type="protein sequence ID" value="TFB80455.1"/>
    <property type="molecule type" value="Genomic_DNA"/>
</dbReference>
<dbReference type="InterPro" id="IPR000192">
    <property type="entry name" value="Aminotrans_V_dom"/>
</dbReference>
<protein>
    <submittedName>
        <fullName evidence="2">Aminotransferase class V-fold PLP-dependent enzyme</fullName>
    </submittedName>
</protein>
<organism evidence="2 3">
    <name type="scientific">Terrimesophilobacter mesophilus</name>
    <dbReference type="NCBI Taxonomy" id="433647"/>
    <lineage>
        <taxon>Bacteria</taxon>
        <taxon>Bacillati</taxon>
        <taxon>Actinomycetota</taxon>
        <taxon>Actinomycetes</taxon>
        <taxon>Micrococcales</taxon>
        <taxon>Microbacteriaceae</taxon>
        <taxon>Terrimesophilobacter</taxon>
    </lineage>
</organism>
<sequence length="374" mass="40170">MLTIDEFALEFDEEPGYLDFGRVGPLARVVVEEERAQVELLRTARFGSLDSLMDQDARLRQAVANATGFREDGIVFQPNTSMGLMQVMFGITGGVLLSPDEFPSSPFAAVRSSDAMGRLEPHWLETDYGRVTPGIVKSHLTKDIVAVAVSLVDYRTGYLADLEGIRQVIGDRLLIVDAIQGFTVADVDYTLADVVASGGQKWARAGWSTGFLAMSDRAIERVSPVLSGFNATDEGPMPTGSVPDAARGARAFQVSNPSPIAQARLAASLEQLAKVGIDAVAERVIRNSAMVIDLADEFGIPVVSPRDDRERAGIVVIEPAADQLTILIAALHNHGVTVTARDANIRISVHASTTEQTLAMLRASFQDFASATTI</sequence>